<accession>A0ABV9K4S7</accession>
<protein>
    <submittedName>
        <fullName evidence="7">Nitroreductase family protein</fullName>
    </submittedName>
</protein>
<evidence type="ECO:0000256" key="5">
    <source>
        <dbReference type="ARBA" id="ARBA00023002"/>
    </source>
</evidence>
<name>A0ABV9K4S7_9PORP</name>
<dbReference type="RefSeq" id="WP_380077010.1">
    <property type="nucleotide sequence ID" value="NZ_JBHSGO010000006.1"/>
</dbReference>
<evidence type="ECO:0000256" key="4">
    <source>
        <dbReference type="ARBA" id="ARBA00022643"/>
    </source>
</evidence>
<dbReference type="Proteomes" id="UP001596020">
    <property type="component" value="Unassembled WGS sequence"/>
</dbReference>
<keyword evidence="8" id="KW-1185">Reference proteome</keyword>
<feature type="domain" description="Nitroreductase" evidence="6">
    <location>
        <begin position="68"/>
        <end position="153"/>
    </location>
</feature>
<dbReference type="Gene3D" id="3.40.109.10">
    <property type="entry name" value="NADH Oxidase"/>
    <property type="match status" value="1"/>
</dbReference>
<dbReference type="Pfam" id="PF00881">
    <property type="entry name" value="Nitroreductase"/>
    <property type="match status" value="2"/>
</dbReference>
<sequence length="183" mass="20847">MEKSFYNLISDRRSTRKFKDTPLTPDQVRYLLSAGLRAPSSRNRHSVQYVVVEDKEKLKALSLVREHGSKFLEHAPLGIVVLGDPITSNHWMEDASIAATFIQLQAEALGLGSCWCQIIDTLTVNGQESAEYVRLQFDIPLQLEVLCIIAVGHKDEDKEPVPEEELLWERVHLDHYHLPTSEE</sequence>
<proteinExistence type="inferred from homology"/>
<feature type="domain" description="Nitroreductase" evidence="6">
    <location>
        <begin position="9"/>
        <end position="61"/>
    </location>
</feature>
<comment type="caution">
    <text evidence="7">The sequence shown here is derived from an EMBL/GenBank/DDBJ whole genome shotgun (WGS) entry which is preliminary data.</text>
</comment>
<reference evidence="8" key="1">
    <citation type="journal article" date="2019" name="Int. J. Syst. Evol. Microbiol.">
        <title>The Global Catalogue of Microorganisms (GCM) 10K type strain sequencing project: providing services to taxonomists for standard genome sequencing and annotation.</title>
        <authorList>
            <consortium name="The Broad Institute Genomics Platform"/>
            <consortium name="The Broad Institute Genome Sequencing Center for Infectious Disease"/>
            <person name="Wu L."/>
            <person name="Ma J."/>
        </authorList>
    </citation>
    <scope>NUCLEOTIDE SEQUENCE [LARGE SCALE GENOMIC DNA]</scope>
    <source>
        <strain evidence="8">CGMCC 4.7357</strain>
    </source>
</reference>
<dbReference type="SUPFAM" id="SSF55469">
    <property type="entry name" value="FMN-dependent nitroreductase-like"/>
    <property type="match status" value="1"/>
</dbReference>
<dbReference type="CDD" id="cd02151">
    <property type="entry name" value="nitroreductase"/>
    <property type="match status" value="1"/>
</dbReference>
<evidence type="ECO:0000259" key="6">
    <source>
        <dbReference type="Pfam" id="PF00881"/>
    </source>
</evidence>
<keyword evidence="3" id="KW-0285">Flavoprotein</keyword>
<gene>
    <name evidence="7" type="ORF">ACFO3G_00630</name>
</gene>
<dbReference type="EMBL" id="JBHSGO010000006">
    <property type="protein sequence ID" value="MFC4665142.1"/>
    <property type="molecule type" value="Genomic_DNA"/>
</dbReference>
<dbReference type="PANTHER" id="PTHR43673">
    <property type="entry name" value="NAD(P)H NITROREDUCTASE YDGI-RELATED"/>
    <property type="match status" value="1"/>
</dbReference>
<keyword evidence="5" id="KW-0560">Oxidoreductase</keyword>
<organism evidence="7 8">
    <name type="scientific">Falsiporphyromonas endometrii</name>
    <dbReference type="NCBI Taxonomy" id="1387297"/>
    <lineage>
        <taxon>Bacteria</taxon>
        <taxon>Pseudomonadati</taxon>
        <taxon>Bacteroidota</taxon>
        <taxon>Bacteroidia</taxon>
        <taxon>Bacteroidales</taxon>
        <taxon>Porphyromonadaceae</taxon>
        <taxon>Falsiporphyromonas</taxon>
    </lineage>
</organism>
<comment type="cofactor">
    <cofactor evidence="1">
        <name>FMN</name>
        <dbReference type="ChEBI" id="CHEBI:58210"/>
    </cofactor>
</comment>
<dbReference type="PANTHER" id="PTHR43673:SF2">
    <property type="entry name" value="NITROREDUCTASE"/>
    <property type="match status" value="1"/>
</dbReference>
<evidence type="ECO:0000313" key="8">
    <source>
        <dbReference type="Proteomes" id="UP001596020"/>
    </source>
</evidence>
<evidence type="ECO:0000256" key="1">
    <source>
        <dbReference type="ARBA" id="ARBA00001917"/>
    </source>
</evidence>
<evidence type="ECO:0000313" key="7">
    <source>
        <dbReference type="EMBL" id="MFC4665142.1"/>
    </source>
</evidence>
<evidence type="ECO:0000256" key="2">
    <source>
        <dbReference type="ARBA" id="ARBA00007118"/>
    </source>
</evidence>
<evidence type="ECO:0000256" key="3">
    <source>
        <dbReference type="ARBA" id="ARBA00022630"/>
    </source>
</evidence>
<dbReference type="InterPro" id="IPR000415">
    <property type="entry name" value="Nitroreductase-like"/>
</dbReference>
<comment type="similarity">
    <text evidence="2">Belongs to the nitroreductase family.</text>
</comment>
<keyword evidence="4" id="KW-0288">FMN</keyword>
<dbReference type="InterPro" id="IPR029479">
    <property type="entry name" value="Nitroreductase"/>
</dbReference>